<keyword evidence="5" id="KW-0472">Membrane</keyword>
<organism evidence="10 11">
    <name type="scientific">Dictyostelium purpureum</name>
    <name type="common">Slime mold</name>
    <dbReference type="NCBI Taxonomy" id="5786"/>
    <lineage>
        <taxon>Eukaryota</taxon>
        <taxon>Amoebozoa</taxon>
        <taxon>Evosea</taxon>
        <taxon>Eumycetozoa</taxon>
        <taxon>Dictyostelia</taxon>
        <taxon>Dictyosteliales</taxon>
        <taxon>Dictyosteliaceae</taxon>
        <taxon>Dictyostelium</taxon>
    </lineage>
</organism>
<evidence type="ECO:0000256" key="2">
    <source>
        <dbReference type="ARBA" id="ARBA00022692"/>
    </source>
</evidence>
<accession>F0ZEU3</accession>
<dbReference type="VEuPathDB" id="AmoebaDB:DICPUDRAFT_76853"/>
<dbReference type="RefSeq" id="XP_003285945.1">
    <property type="nucleotide sequence ID" value="XM_003285897.1"/>
</dbReference>
<name>F0ZEU3_DICPU</name>
<keyword evidence="3 8" id="KW-0732">Signal</keyword>
<evidence type="ECO:0000256" key="3">
    <source>
        <dbReference type="ARBA" id="ARBA00022729"/>
    </source>
</evidence>
<dbReference type="GO" id="GO:0005509">
    <property type="term" value="F:calcium ion binding"/>
    <property type="evidence" value="ECO:0007669"/>
    <property type="project" value="InterPro"/>
</dbReference>
<dbReference type="InParanoid" id="F0ZEU3"/>
<keyword evidence="11" id="KW-1185">Reference proteome</keyword>
<dbReference type="GO" id="GO:0016020">
    <property type="term" value="C:membrane"/>
    <property type="evidence" value="ECO:0007669"/>
    <property type="project" value="UniProtKB-SubCell"/>
</dbReference>
<comment type="subcellular location">
    <subcellularLocation>
        <location evidence="1">Membrane</location>
    </subcellularLocation>
</comment>
<evidence type="ECO:0000256" key="8">
    <source>
        <dbReference type="SAM" id="SignalP"/>
    </source>
</evidence>
<sequence>MKKFTALFLSSVVALVSAQYPSIPLQFTSQVTINVQSLFPMPEVSGFMSYDYAAQTQRIDSKDPNFGSITTTLDRYDLGNSYTFVQGQSQCDCQPVQGKMPNYQILPGAAYKGQQTVNGVNADTWEYGLIPGANITVYTSGNNLVESQMTVNNMGMEMITTMDFNTFTPGPIPSSTFAVPSFCSGACPTPAPPATPAPNACPGNPPQGCECPSMLSFCSGVNYPVTSTFGADDVDTMAASMINSFSALQPGPTQQCVAQTKAFICATLFPLCTGSIVPVLPCPSLCPTSCGDVSSSNNTCAAALPSNICTNYQD</sequence>
<dbReference type="GO" id="GO:0005576">
    <property type="term" value="C:extracellular region"/>
    <property type="evidence" value="ECO:0007669"/>
    <property type="project" value="InterPro"/>
</dbReference>
<dbReference type="EMBL" id="GL870997">
    <property type="protein sequence ID" value="EGC37554.1"/>
    <property type="molecule type" value="Genomic_DNA"/>
</dbReference>
<dbReference type="KEGG" id="dpp:DICPUDRAFT_76853"/>
<keyword evidence="2" id="KW-0812">Transmembrane</keyword>
<feature type="chain" id="PRO_5003263570" description="FZ domain-containing protein" evidence="8">
    <location>
        <begin position="19"/>
        <end position="314"/>
    </location>
</feature>
<keyword evidence="6" id="KW-1015">Disulfide bond</keyword>
<evidence type="ECO:0000256" key="7">
    <source>
        <dbReference type="ARBA" id="ARBA00023180"/>
    </source>
</evidence>
<protein>
    <recommendedName>
        <fullName evidence="9">FZ domain-containing protein</fullName>
    </recommendedName>
</protein>
<keyword evidence="4" id="KW-1133">Transmembrane helix</keyword>
<evidence type="ECO:0000256" key="1">
    <source>
        <dbReference type="ARBA" id="ARBA00004370"/>
    </source>
</evidence>
<dbReference type="Gene3D" id="1.10.2000.10">
    <property type="entry name" value="Frizzled cysteine-rich domain"/>
    <property type="match status" value="1"/>
</dbReference>
<dbReference type="InterPro" id="IPR020067">
    <property type="entry name" value="Frizzled_dom"/>
</dbReference>
<evidence type="ECO:0000259" key="9">
    <source>
        <dbReference type="PROSITE" id="PS50038"/>
    </source>
</evidence>
<dbReference type="Proteomes" id="UP000001064">
    <property type="component" value="Unassembled WGS sequence"/>
</dbReference>
<dbReference type="AlphaFoldDB" id="F0ZEU3"/>
<dbReference type="InterPro" id="IPR001299">
    <property type="entry name" value="Ependymin"/>
</dbReference>
<gene>
    <name evidence="10" type="ORF">DICPUDRAFT_76853</name>
</gene>
<dbReference type="GO" id="GO:0005764">
    <property type="term" value="C:lysosome"/>
    <property type="evidence" value="ECO:0000318"/>
    <property type="project" value="GO_Central"/>
</dbReference>
<evidence type="ECO:0000256" key="4">
    <source>
        <dbReference type="ARBA" id="ARBA00022989"/>
    </source>
</evidence>
<dbReference type="PROSITE" id="PS50038">
    <property type="entry name" value="FZ"/>
    <property type="match status" value="1"/>
</dbReference>
<dbReference type="InterPro" id="IPR036790">
    <property type="entry name" value="Frizzled_dom_sf"/>
</dbReference>
<evidence type="ECO:0000313" key="11">
    <source>
        <dbReference type="Proteomes" id="UP000001064"/>
    </source>
</evidence>
<proteinExistence type="predicted"/>
<dbReference type="PANTHER" id="PTHR10697">
    <property type="entry name" value="MAMMALIAN EPENDYMIN-RELATED PROTEIN 1"/>
    <property type="match status" value="1"/>
</dbReference>
<keyword evidence="7" id="KW-0325">Glycoprotein</keyword>
<evidence type="ECO:0000256" key="6">
    <source>
        <dbReference type="ARBA" id="ARBA00023157"/>
    </source>
</evidence>
<dbReference type="GO" id="GO:0007160">
    <property type="term" value="P:cell-matrix adhesion"/>
    <property type="evidence" value="ECO:0007669"/>
    <property type="project" value="InterPro"/>
</dbReference>
<feature type="domain" description="FZ" evidence="9">
    <location>
        <begin position="209"/>
        <end position="304"/>
    </location>
</feature>
<reference evidence="11" key="1">
    <citation type="journal article" date="2011" name="Genome Biol.">
        <title>Comparative genomics of the social amoebae Dictyostelium discoideum and Dictyostelium purpureum.</title>
        <authorList>
            <consortium name="US DOE Joint Genome Institute (JGI-PGF)"/>
            <person name="Sucgang R."/>
            <person name="Kuo A."/>
            <person name="Tian X."/>
            <person name="Salerno W."/>
            <person name="Parikh A."/>
            <person name="Feasley C.L."/>
            <person name="Dalin E."/>
            <person name="Tu H."/>
            <person name="Huang E."/>
            <person name="Barry K."/>
            <person name="Lindquist E."/>
            <person name="Shapiro H."/>
            <person name="Bruce D."/>
            <person name="Schmutz J."/>
            <person name="Salamov A."/>
            <person name="Fey P."/>
            <person name="Gaudet P."/>
            <person name="Anjard C."/>
            <person name="Babu M.M."/>
            <person name="Basu S."/>
            <person name="Bushmanova Y."/>
            <person name="van der Wel H."/>
            <person name="Katoh-Kurasawa M."/>
            <person name="Dinh C."/>
            <person name="Coutinho P.M."/>
            <person name="Saito T."/>
            <person name="Elias M."/>
            <person name="Schaap P."/>
            <person name="Kay R.R."/>
            <person name="Henrissat B."/>
            <person name="Eichinger L."/>
            <person name="Rivero F."/>
            <person name="Putnam N.H."/>
            <person name="West C.M."/>
            <person name="Loomis W.F."/>
            <person name="Chisholm R.L."/>
            <person name="Shaulsky G."/>
            <person name="Strassmann J.E."/>
            <person name="Queller D.C."/>
            <person name="Kuspa A."/>
            <person name="Grigoriev I.V."/>
        </authorList>
    </citation>
    <scope>NUCLEOTIDE SEQUENCE [LARGE SCALE GENOMIC DNA]</scope>
    <source>
        <strain evidence="11">QSDP1</strain>
    </source>
</reference>
<evidence type="ECO:0000313" key="10">
    <source>
        <dbReference type="EMBL" id="EGC37554.1"/>
    </source>
</evidence>
<feature type="signal peptide" evidence="8">
    <location>
        <begin position="1"/>
        <end position="18"/>
    </location>
</feature>
<dbReference type="PANTHER" id="PTHR10697:SF12">
    <property type="entry name" value="FZ DOMAIN-CONTAINING PROTEIN"/>
    <property type="match status" value="1"/>
</dbReference>
<dbReference type="SUPFAM" id="SSF63501">
    <property type="entry name" value="Frizzled cysteine-rich domain"/>
    <property type="match status" value="1"/>
</dbReference>
<evidence type="ECO:0000256" key="5">
    <source>
        <dbReference type="ARBA" id="ARBA00023136"/>
    </source>
</evidence>
<dbReference type="OrthoDB" id="19404at2759"/>
<dbReference type="GeneID" id="10499643"/>